<keyword evidence="1" id="KW-1133">Transmembrane helix</keyword>
<dbReference type="Proteomes" id="UP000287651">
    <property type="component" value="Unassembled WGS sequence"/>
</dbReference>
<evidence type="ECO:0000256" key="1">
    <source>
        <dbReference type="SAM" id="Phobius"/>
    </source>
</evidence>
<feature type="transmembrane region" description="Helical" evidence="1">
    <location>
        <begin position="69"/>
        <end position="87"/>
    </location>
</feature>
<proteinExistence type="predicted"/>
<feature type="transmembrane region" description="Helical" evidence="1">
    <location>
        <begin position="20"/>
        <end position="41"/>
    </location>
</feature>
<dbReference type="EMBL" id="AMZH03004784">
    <property type="protein sequence ID" value="RRT68148.1"/>
    <property type="molecule type" value="Genomic_DNA"/>
</dbReference>
<comment type="caution">
    <text evidence="2">The sequence shown here is derived from an EMBL/GenBank/DDBJ whole genome shotgun (WGS) entry which is preliminary data.</text>
</comment>
<keyword evidence="1" id="KW-0472">Membrane</keyword>
<name>A0A426ZVZ2_ENSVE</name>
<evidence type="ECO:0008006" key="4">
    <source>
        <dbReference type="Google" id="ProtNLM"/>
    </source>
</evidence>
<gene>
    <name evidence="2" type="ORF">B296_00005404</name>
</gene>
<reference evidence="2 3" key="1">
    <citation type="journal article" date="2014" name="Agronomy (Basel)">
        <title>A Draft Genome Sequence for Ensete ventricosum, the Drought-Tolerant Tree Against Hunger.</title>
        <authorList>
            <person name="Harrison J."/>
            <person name="Moore K.A."/>
            <person name="Paszkiewicz K."/>
            <person name="Jones T."/>
            <person name="Grant M."/>
            <person name="Ambacheew D."/>
            <person name="Muzemil S."/>
            <person name="Studholme D.J."/>
        </authorList>
    </citation>
    <scope>NUCLEOTIDE SEQUENCE [LARGE SCALE GENOMIC DNA]</scope>
</reference>
<dbReference type="AlphaFoldDB" id="A0A426ZVZ2"/>
<protein>
    <recommendedName>
        <fullName evidence="4">Transmembrane protein</fullName>
    </recommendedName>
</protein>
<accession>A0A426ZVZ2</accession>
<keyword evidence="1" id="KW-0812">Transmembrane</keyword>
<evidence type="ECO:0000313" key="2">
    <source>
        <dbReference type="EMBL" id="RRT68148.1"/>
    </source>
</evidence>
<evidence type="ECO:0000313" key="3">
    <source>
        <dbReference type="Proteomes" id="UP000287651"/>
    </source>
</evidence>
<sequence>MHRGSVTCTLTPIRRTIACYHWNFIYITSASRLLILLQIFLPPTYPPSAKLGIFFSFFLAFDEDCCGEILLHQILSIVLLGSLLFLYHSSSKANNQIARLVLLLQVDVLRAKQAEGIWIEGRKLRVSDVPRSPAVWEHEGSQRHLPPPFAAARLRLCSNSNGRRGRSVRLLPQRPLSSPLLSAFLLLYCCHL</sequence>
<organism evidence="2 3">
    <name type="scientific">Ensete ventricosum</name>
    <name type="common">Abyssinian banana</name>
    <name type="synonym">Musa ensete</name>
    <dbReference type="NCBI Taxonomy" id="4639"/>
    <lineage>
        <taxon>Eukaryota</taxon>
        <taxon>Viridiplantae</taxon>
        <taxon>Streptophyta</taxon>
        <taxon>Embryophyta</taxon>
        <taxon>Tracheophyta</taxon>
        <taxon>Spermatophyta</taxon>
        <taxon>Magnoliopsida</taxon>
        <taxon>Liliopsida</taxon>
        <taxon>Zingiberales</taxon>
        <taxon>Musaceae</taxon>
        <taxon>Ensete</taxon>
    </lineage>
</organism>